<dbReference type="PRINTS" id="PR00412">
    <property type="entry name" value="EPOXHYDRLASE"/>
</dbReference>
<feature type="non-terminal residue" evidence="3">
    <location>
        <position position="254"/>
    </location>
</feature>
<dbReference type="PANTHER" id="PTHR43798:SF33">
    <property type="entry name" value="HYDROLASE, PUTATIVE (AFU_ORTHOLOGUE AFUA_2G14860)-RELATED"/>
    <property type="match status" value="1"/>
</dbReference>
<dbReference type="PANTHER" id="PTHR43798">
    <property type="entry name" value="MONOACYLGLYCEROL LIPASE"/>
    <property type="match status" value="1"/>
</dbReference>
<dbReference type="Proteomes" id="UP000799437">
    <property type="component" value="Unassembled WGS sequence"/>
</dbReference>
<dbReference type="InterPro" id="IPR000639">
    <property type="entry name" value="Epox_hydrolase-like"/>
</dbReference>
<gene>
    <name evidence="3" type="ORF">EJ05DRAFT_471577</name>
</gene>
<dbReference type="InterPro" id="IPR000073">
    <property type="entry name" value="AB_hydrolase_1"/>
</dbReference>
<dbReference type="SUPFAM" id="SSF53474">
    <property type="entry name" value="alpha/beta-Hydrolases"/>
    <property type="match status" value="1"/>
</dbReference>
<evidence type="ECO:0000256" key="1">
    <source>
        <dbReference type="SAM" id="MobiDB-lite"/>
    </source>
</evidence>
<dbReference type="Gene3D" id="3.40.50.1820">
    <property type="entry name" value="alpha/beta hydrolase"/>
    <property type="match status" value="1"/>
</dbReference>
<dbReference type="EMBL" id="ML996565">
    <property type="protein sequence ID" value="KAF2762591.1"/>
    <property type="molecule type" value="Genomic_DNA"/>
</dbReference>
<dbReference type="GO" id="GO:0047372">
    <property type="term" value="F:monoacylglycerol lipase activity"/>
    <property type="evidence" value="ECO:0007669"/>
    <property type="project" value="TreeGrafter"/>
</dbReference>
<protein>
    <submittedName>
        <fullName evidence="3">Alpha/beta-hydrolase</fullName>
    </submittedName>
</protein>
<keyword evidence="4" id="KW-1185">Reference proteome</keyword>
<evidence type="ECO:0000313" key="3">
    <source>
        <dbReference type="EMBL" id="KAF2762591.1"/>
    </source>
</evidence>
<accession>A0A6A6WK92</accession>
<dbReference type="InterPro" id="IPR050266">
    <property type="entry name" value="AB_hydrolase_sf"/>
</dbReference>
<proteinExistence type="predicted"/>
<evidence type="ECO:0000313" key="4">
    <source>
        <dbReference type="Proteomes" id="UP000799437"/>
    </source>
</evidence>
<dbReference type="InterPro" id="IPR029058">
    <property type="entry name" value="AB_hydrolase_fold"/>
</dbReference>
<dbReference type="GeneID" id="54484047"/>
<evidence type="ECO:0000259" key="2">
    <source>
        <dbReference type="Pfam" id="PF00561"/>
    </source>
</evidence>
<dbReference type="GO" id="GO:0046464">
    <property type="term" value="P:acylglycerol catabolic process"/>
    <property type="evidence" value="ECO:0007669"/>
    <property type="project" value="TreeGrafter"/>
</dbReference>
<sequence length="254" mass="27865">MLKSALRPQHNHYQHFLSHTPHKSPALNPPSSKMLESLPPRKTYTIPSTSHTYSYISIPATTKPHTLLFLHGFPSHAPDFIHQITHFSNSGYGVLVPDLLGYGHTSAPTDVAAYTLKNMSAELAQLIRHATPTERRVVGVGHDFGATLLSRAVAYHPELFSALVFLSVGPPKLGTPFDVHAINRATREATGCEMLGYIPWLGDISTPAAQHACETHAESVMSVLFAAHEEEVWAAHFRPLGALREFVERGGKVD</sequence>
<keyword evidence="3" id="KW-0378">Hydrolase</keyword>
<dbReference type="RefSeq" id="XP_033605042.1">
    <property type="nucleotide sequence ID" value="XM_033742993.1"/>
</dbReference>
<feature type="domain" description="AB hydrolase-1" evidence="2">
    <location>
        <begin position="66"/>
        <end position="173"/>
    </location>
</feature>
<feature type="region of interest" description="Disordered" evidence="1">
    <location>
        <begin position="15"/>
        <end position="36"/>
    </location>
</feature>
<dbReference type="Pfam" id="PF00561">
    <property type="entry name" value="Abhydrolase_1"/>
    <property type="match status" value="1"/>
</dbReference>
<organism evidence="3 4">
    <name type="scientific">Pseudovirgaria hyperparasitica</name>
    <dbReference type="NCBI Taxonomy" id="470096"/>
    <lineage>
        <taxon>Eukaryota</taxon>
        <taxon>Fungi</taxon>
        <taxon>Dikarya</taxon>
        <taxon>Ascomycota</taxon>
        <taxon>Pezizomycotina</taxon>
        <taxon>Dothideomycetes</taxon>
        <taxon>Dothideomycetes incertae sedis</taxon>
        <taxon>Acrospermales</taxon>
        <taxon>Acrospermaceae</taxon>
        <taxon>Pseudovirgaria</taxon>
    </lineage>
</organism>
<reference evidence="3" key="1">
    <citation type="journal article" date="2020" name="Stud. Mycol.">
        <title>101 Dothideomycetes genomes: a test case for predicting lifestyles and emergence of pathogens.</title>
        <authorList>
            <person name="Haridas S."/>
            <person name="Albert R."/>
            <person name="Binder M."/>
            <person name="Bloem J."/>
            <person name="Labutti K."/>
            <person name="Salamov A."/>
            <person name="Andreopoulos B."/>
            <person name="Baker S."/>
            <person name="Barry K."/>
            <person name="Bills G."/>
            <person name="Bluhm B."/>
            <person name="Cannon C."/>
            <person name="Castanera R."/>
            <person name="Culley D."/>
            <person name="Daum C."/>
            <person name="Ezra D."/>
            <person name="Gonzalez J."/>
            <person name="Henrissat B."/>
            <person name="Kuo A."/>
            <person name="Liang C."/>
            <person name="Lipzen A."/>
            <person name="Lutzoni F."/>
            <person name="Magnuson J."/>
            <person name="Mondo S."/>
            <person name="Nolan M."/>
            <person name="Ohm R."/>
            <person name="Pangilinan J."/>
            <person name="Park H.-J."/>
            <person name="Ramirez L."/>
            <person name="Alfaro M."/>
            <person name="Sun H."/>
            <person name="Tritt A."/>
            <person name="Yoshinaga Y."/>
            <person name="Zwiers L.-H."/>
            <person name="Turgeon B."/>
            <person name="Goodwin S."/>
            <person name="Spatafora J."/>
            <person name="Crous P."/>
            <person name="Grigoriev I."/>
        </authorList>
    </citation>
    <scope>NUCLEOTIDE SEQUENCE</scope>
    <source>
        <strain evidence="3">CBS 121739</strain>
    </source>
</reference>
<name>A0A6A6WK92_9PEZI</name>
<dbReference type="OrthoDB" id="284184at2759"/>
<dbReference type="AlphaFoldDB" id="A0A6A6WK92"/>
<dbReference type="GO" id="GO:0016020">
    <property type="term" value="C:membrane"/>
    <property type="evidence" value="ECO:0007669"/>
    <property type="project" value="TreeGrafter"/>
</dbReference>